<feature type="compositionally biased region" description="Polar residues" evidence="7">
    <location>
        <begin position="118"/>
        <end position="132"/>
    </location>
</feature>
<evidence type="ECO:0000256" key="5">
    <source>
        <dbReference type="ARBA" id="ARBA00023180"/>
    </source>
</evidence>
<feature type="region of interest" description="Disordered" evidence="7">
    <location>
        <begin position="118"/>
        <end position="137"/>
    </location>
</feature>
<name>R7V1K2_CAPTE</name>
<dbReference type="PANTHER" id="PTHR45951:SF3">
    <property type="entry name" value="PROTEIN DISPATCHED"/>
    <property type="match status" value="1"/>
</dbReference>
<comment type="subcellular location">
    <subcellularLocation>
        <location evidence="1">Membrane</location>
        <topology evidence="1">Multi-pass membrane protein</topology>
    </subcellularLocation>
</comment>
<evidence type="ECO:0000313" key="12">
    <source>
        <dbReference type="Proteomes" id="UP000014760"/>
    </source>
</evidence>
<evidence type="ECO:0000256" key="1">
    <source>
        <dbReference type="ARBA" id="ARBA00004141"/>
    </source>
</evidence>
<evidence type="ECO:0000256" key="3">
    <source>
        <dbReference type="ARBA" id="ARBA00022989"/>
    </source>
</evidence>
<evidence type="ECO:0000256" key="2">
    <source>
        <dbReference type="ARBA" id="ARBA00022692"/>
    </source>
</evidence>
<comment type="similarity">
    <text evidence="6">Belongs to the dispatched family.</text>
</comment>
<dbReference type="Pfam" id="PF03176">
    <property type="entry name" value="MMPL"/>
    <property type="match status" value="1"/>
</dbReference>
<evidence type="ECO:0000313" key="11">
    <source>
        <dbReference type="EnsemblMetazoa" id="CapteP221431"/>
    </source>
</evidence>
<accession>R7V1K2</accession>
<feature type="transmembrane region" description="Helical" evidence="8">
    <location>
        <begin position="61"/>
        <end position="84"/>
    </location>
</feature>
<dbReference type="InterPro" id="IPR052081">
    <property type="entry name" value="Dispatched_Hh_regulator"/>
</dbReference>
<evidence type="ECO:0000256" key="7">
    <source>
        <dbReference type="SAM" id="MobiDB-lite"/>
    </source>
</evidence>
<organism evidence="10">
    <name type="scientific">Capitella teleta</name>
    <name type="common">Polychaete worm</name>
    <dbReference type="NCBI Taxonomy" id="283909"/>
    <lineage>
        <taxon>Eukaryota</taxon>
        <taxon>Metazoa</taxon>
        <taxon>Spiralia</taxon>
        <taxon>Lophotrochozoa</taxon>
        <taxon>Annelida</taxon>
        <taxon>Polychaeta</taxon>
        <taxon>Sedentaria</taxon>
        <taxon>Scolecida</taxon>
        <taxon>Capitellidae</taxon>
        <taxon>Capitella</taxon>
    </lineage>
</organism>
<gene>
    <name evidence="10" type="ORF">CAPTEDRAFT_221431</name>
</gene>
<dbReference type="SUPFAM" id="SSF82866">
    <property type="entry name" value="Multidrug efflux transporter AcrB transmembrane domain"/>
    <property type="match status" value="2"/>
</dbReference>
<dbReference type="PANTHER" id="PTHR45951">
    <property type="entry name" value="PROTEIN DISPATCHED-RELATED"/>
    <property type="match status" value="1"/>
</dbReference>
<feature type="transmembrane region" description="Helical" evidence="8">
    <location>
        <begin position="422"/>
        <end position="447"/>
    </location>
</feature>
<feature type="transmembrane region" description="Helical" evidence="8">
    <location>
        <begin position="879"/>
        <end position="902"/>
    </location>
</feature>
<feature type="transmembrane region" description="Helical" evidence="8">
    <location>
        <begin position="529"/>
        <end position="550"/>
    </location>
</feature>
<reference evidence="12" key="1">
    <citation type="submission" date="2012-12" db="EMBL/GenBank/DDBJ databases">
        <authorList>
            <person name="Hellsten U."/>
            <person name="Grimwood J."/>
            <person name="Chapman J.A."/>
            <person name="Shapiro H."/>
            <person name="Aerts A."/>
            <person name="Otillar R.P."/>
            <person name="Terry A.Y."/>
            <person name="Boore J.L."/>
            <person name="Simakov O."/>
            <person name="Marletaz F."/>
            <person name="Cho S.-J."/>
            <person name="Edsinger-Gonzales E."/>
            <person name="Havlak P."/>
            <person name="Kuo D.-H."/>
            <person name="Larsson T."/>
            <person name="Lv J."/>
            <person name="Arendt D."/>
            <person name="Savage R."/>
            <person name="Osoegawa K."/>
            <person name="de Jong P."/>
            <person name="Lindberg D.R."/>
            <person name="Seaver E.C."/>
            <person name="Weisblat D.A."/>
            <person name="Putnam N.H."/>
            <person name="Grigoriev I.V."/>
            <person name="Rokhsar D.S."/>
        </authorList>
    </citation>
    <scope>NUCLEOTIDE SEQUENCE</scope>
    <source>
        <strain evidence="12">I ESC-2004</strain>
    </source>
</reference>
<feature type="transmembrane region" description="Helical" evidence="8">
    <location>
        <begin position="908"/>
        <end position="927"/>
    </location>
</feature>
<dbReference type="InterPro" id="IPR004869">
    <property type="entry name" value="MMPL_dom"/>
</dbReference>
<dbReference type="OrthoDB" id="193905at2759"/>
<evidence type="ECO:0000256" key="6">
    <source>
        <dbReference type="ARBA" id="ARBA00038046"/>
    </source>
</evidence>
<keyword evidence="12" id="KW-1185">Reference proteome</keyword>
<dbReference type="EnsemblMetazoa" id="CapteT221431">
    <property type="protein sequence ID" value="CapteP221431"/>
    <property type="gene ID" value="CapteG221431"/>
</dbReference>
<dbReference type="GO" id="GO:0022857">
    <property type="term" value="F:transmembrane transporter activity"/>
    <property type="evidence" value="ECO:0007669"/>
    <property type="project" value="TreeGrafter"/>
</dbReference>
<evidence type="ECO:0000256" key="4">
    <source>
        <dbReference type="ARBA" id="ARBA00023136"/>
    </source>
</evidence>
<dbReference type="InterPro" id="IPR003392">
    <property type="entry name" value="PTHD_SSD"/>
</dbReference>
<feature type="region of interest" description="Disordered" evidence="7">
    <location>
        <begin position="1004"/>
        <end position="1027"/>
    </location>
</feature>
<feature type="transmembrane region" description="Helical" evidence="8">
    <location>
        <begin position="840"/>
        <end position="858"/>
    </location>
</feature>
<feature type="transmembrane region" description="Helical" evidence="8">
    <location>
        <begin position="784"/>
        <end position="801"/>
    </location>
</feature>
<feature type="transmembrane region" description="Helical" evidence="8">
    <location>
        <begin position="379"/>
        <end position="401"/>
    </location>
</feature>
<feature type="transmembrane region" description="Helical" evidence="8">
    <location>
        <begin position="353"/>
        <end position="373"/>
    </location>
</feature>
<protein>
    <recommendedName>
        <fullName evidence="9">SSD domain-containing protein</fullName>
    </recommendedName>
</protein>
<dbReference type="HOGENOM" id="CLU_004076_1_1_1"/>
<keyword evidence="3 8" id="KW-1133">Transmembrane helix</keyword>
<reference evidence="11" key="3">
    <citation type="submission" date="2015-06" db="UniProtKB">
        <authorList>
            <consortium name="EnsemblMetazoa"/>
        </authorList>
    </citation>
    <scope>IDENTIFICATION</scope>
</reference>
<feature type="transmembrane region" description="Helical" evidence="8">
    <location>
        <begin position="808"/>
        <end position="834"/>
    </location>
</feature>
<evidence type="ECO:0000256" key="8">
    <source>
        <dbReference type="SAM" id="Phobius"/>
    </source>
</evidence>
<proteinExistence type="inferred from homology"/>
<dbReference type="EMBL" id="KB297742">
    <property type="protein sequence ID" value="ELU10067.1"/>
    <property type="molecule type" value="Genomic_DNA"/>
</dbReference>
<evidence type="ECO:0000259" key="9">
    <source>
        <dbReference type="PROSITE" id="PS50156"/>
    </source>
</evidence>
<dbReference type="Pfam" id="PF02460">
    <property type="entry name" value="Patched"/>
    <property type="match status" value="1"/>
</dbReference>
<dbReference type="InterPro" id="IPR000731">
    <property type="entry name" value="SSD"/>
</dbReference>
<dbReference type="GO" id="GO:0007224">
    <property type="term" value="P:smoothened signaling pathway"/>
    <property type="evidence" value="ECO:0007669"/>
    <property type="project" value="TreeGrafter"/>
</dbReference>
<dbReference type="OMA" id="NIFYCIM"/>
<feature type="transmembrane region" description="Helical" evidence="8">
    <location>
        <begin position="323"/>
        <end position="346"/>
    </location>
</feature>
<reference evidence="10 12" key="2">
    <citation type="journal article" date="2013" name="Nature">
        <title>Insights into bilaterian evolution from three spiralian genomes.</title>
        <authorList>
            <person name="Simakov O."/>
            <person name="Marletaz F."/>
            <person name="Cho S.J."/>
            <person name="Edsinger-Gonzales E."/>
            <person name="Havlak P."/>
            <person name="Hellsten U."/>
            <person name="Kuo D.H."/>
            <person name="Larsson T."/>
            <person name="Lv J."/>
            <person name="Arendt D."/>
            <person name="Savage R."/>
            <person name="Osoegawa K."/>
            <person name="de Jong P."/>
            <person name="Grimwood J."/>
            <person name="Chapman J.A."/>
            <person name="Shapiro H."/>
            <person name="Aerts A."/>
            <person name="Otillar R.P."/>
            <person name="Terry A.Y."/>
            <person name="Boore J.L."/>
            <person name="Grigoriev I.V."/>
            <person name="Lindberg D.R."/>
            <person name="Seaver E.C."/>
            <person name="Weisblat D.A."/>
            <person name="Putnam N.H."/>
            <person name="Rokhsar D.S."/>
        </authorList>
    </citation>
    <scope>NUCLEOTIDE SEQUENCE</scope>
    <source>
        <strain evidence="10 12">I ESC-2004</strain>
    </source>
</reference>
<keyword evidence="2 8" id="KW-0812">Transmembrane</keyword>
<dbReference type="GO" id="GO:0016020">
    <property type="term" value="C:membrane"/>
    <property type="evidence" value="ECO:0007669"/>
    <property type="project" value="UniProtKB-SubCell"/>
</dbReference>
<sequence>MNNRDLYDDDDMLIPDLRSTEHIDDDELLGRNEPPVVTSPSEDLSKYNPLIRRFSYLVVRFPYIFPILIIFLAIACGLLSFYHFPIPDFSDPTKGFQTRGTEISKRVSTLDRIDKQQSGYTYTPNAEPSIDNSGKRSARSTSKECIGLRQNPNNFATFIFEPTSSSFDLMDEDQMQSVCRLERKIIHDLLGFTCDPVSLVHFTTHSKQPMCEDIFKSDVEATRELLLEWAPFYYDHQHASLPGEVYDMMYFILPDDYLKHDNNTKLKFVASYIQQNRLLNWKDIYMKHFDKKTYTDGHVKLAAIGFPGEVLYISTKLDIFSEYLLIDAVYFALAAGLVFMVMLLYLRSLLLTIATILNVGMSFLISYVVYLGLPGVKFFPFFNILAALILIALGADDVFIFHDTWVQAKQESNHMGHSLHGIMCKTFSHAAASVFVTSFTTTAAFFANTVSHITDIQCFGIFAGICILTNFILTITWTPSIIVLSEITWTNFQRKCFTRPPKCYKRLQSLSRIPDFIYGKAFPSLMEKCWYCVTAILLVFGILSCVAVFYKPRLQLPETSGFQLFQSGNIMERMDTFYNKHLQYRKDKASRNIQVYFVWGFIPEDSGNHLNPDDTGGELKMDATFDLFDAQSFEWLLSFCNALRTVEWAIAPPTSTCQLSKYANFIQTNCSAPTETRHSCCDQSTNHSQLAACAPVIDSRYDGETLGTALYDADNNIKGYVMKMKTTLEEVDNYQTMDANYKTFEQFITKHLRNAPPGAKNMFFSTWYQFHNFYDLVKSISSSVYYSIILSVSVAFIVMFLTTMNLIITIYAIISIGFAIAATVACLVFLGWHLNIVESMTLSLAVGLSIDFTIHYGVAYRWSPASTSQGRTRESYKRVGPAVAVGALTTFLAGAAVLPSSIRSYTQIGTFLMLVMTFSWIYSTFFFQSVCHIIGPKRNFCQVLKSCLKRSSRTSNVLSLMQENHGDQTSVSSDEEPLLYSDYTVDEMVRGHLVIDDAPSRVTTRPRNVSTLRDPASPDDESQFYHL</sequence>
<keyword evidence="5" id="KW-0325">Glycoprotein</keyword>
<dbReference type="AlphaFoldDB" id="R7V1K2"/>
<dbReference type="EMBL" id="AMQN01000968">
    <property type="status" value="NOT_ANNOTATED_CDS"/>
    <property type="molecule type" value="Genomic_DNA"/>
</dbReference>
<feature type="compositionally biased region" description="Acidic residues" evidence="7">
    <location>
        <begin position="1017"/>
        <end position="1027"/>
    </location>
</feature>
<dbReference type="STRING" id="283909.R7V1K2"/>
<dbReference type="Proteomes" id="UP000014760">
    <property type="component" value="Unassembled WGS sequence"/>
</dbReference>
<dbReference type="Gene3D" id="1.20.1640.10">
    <property type="entry name" value="Multidrug efflux transporter AcrB transmembrane domain"/>
    <property type="match status" value="2"/>
</dbReference>
<dbReference type="PROSITE" id="PS50156">
    <property type="entry name" value="SSD"/>
    <property type="match status" value="1"/>
</dbReference>
<feature type="transmembrane region" description="Helical" evidence="8">
    <location>
        <begin position="459"/>
        <end position="484"/>
    </location>
</feature>
<feature type="domain" description="SSD" evidence="9">
    <location>
        <begin position="337"/>
        <end position="484"/>
    </location>
</feature>
<keyword evidence="4 8" id="KW-0472">Membrane</keyword>
<evidence type="ECO:0000313" key="10">
    <source>
        <dbReference type="EMBL" id="ELU10067.1"/>
    </source>
</evidence>